<sequence>MNIHVQTLNAGGRLTKLRHTIEEASRLAIAHVTEYIPVDNVDIIFYDHPQRAIEHLGFGGYSLTDNLVMIPVNPKFRNLEIRLKEKFVRTLSHELYHCLRHYTYAKRHTLFESLMNEGLADHFDIEINKSEPEKWDTALDKTQIEEWTNRAKEEFNSYDYNHQAWFLGSKIRNIPHWTGYSIGFSIVGKYLQKHPDKKPSHLYNVEAKEFIE</sequence>
<reference evidence="2 3" key="1">
    <citation type="journal article" date="2016" name="Nat. Commun.">
        <title>Thousands of microbial genomes shed light on interconnected biogeochemical processes in an aquifer system.</title>
        <authorList>
            <person name="Anantharaman K."/>
            <person name="Brown C.T."/>
            <person name="Hug L.A."/>
            <person name="Sharon I."/>
            <person name="Castelle C.J."/>
            <person name="Probst A.J."/>
            <person name="Thomas B.C."/>
            <person name="Singh A."/>
            <person name="Wilkins M.J."/>
            <person name="Karaoz U."/>
            <person name="Brodie E.L."/>
            <person name="Williams K.H."/>
            <person name="Hubbard S.S."/>
            <person name="Banfield J.F."/>
        </authorList>
    </citation>
    <scope>NUCLEOTIDE SEQUENCE [LARGE SCALE GENOMIC DNA]</scope>
</reference>
<evidence type="ECO:0000313" key="2">
    <source>
        <dbReference type="EMBL" id="OGG11649.1"/>
    </source>
</evidence>
<gene>
    <name evidence="2" type="ORF">A2Z00_01180</name>
</gene>
<feature type="domain" description="DUF2268" evidence="1">
    <location>
        <begin position="36"/>
        <end position="212"/>
    </location>
</feature>
<dbReference type="InterPro" id="IPR018728">
    <property type="entry name" value="DUF2268"/>
</dbReference>
<dbReference type="STRING" id="1798370.A2Z00_01180"/>
<dbReference type="EMBL" id="MFIZ01000022">
    <property type="protein sequence ID" value="OGG11649.1"/>
    <property type="molecule type" value="Genomic_DNA"/>
</dbReference>
<protein>
    <recommendedName>
        <fullName evidence="1">DUF2268 domain-containing protein</fullName>
    </recommendedName>
</protein>
<comment type="caution">
    <text evidence="2">The sequence shown here is derived from an EMBL/GenBank/DDBJ whole genome shotgun (WGS) entry which is preliminary data.</text>
</comment>
<dbReference type="Pfam" id="PF10026">
    <property type="entry name" value="DUF2268"/>
    <property type="match status" value="1"/>
</dbReference>
<dbReference type="Proteomes" id="UP000177268">
    <property type="component" value="Unassembled WGS sequence"/>
</dbReference>
<evidence type="ECO:0000313" key="3">
    <source>
        <dbReference type="Proteomes" id="UP000177268"/>
    </source>
</evidence>
<accession>A0A1F5ZGM0</accession>
<proteinExistence type="predicted"/>
<organism evidence="2 3">
    <name type="scientific">Candidatus Gottesmanbacteria bacterium RBG_13_45_10</name>
    <dbReference type="NCBI Taxonomy" id="1798370"/>
    <lineage>
        <taxon>Bacteria</taxon>
        <taxon>Candidatus Gottesmaniibacteriota</taxon>
    </lineage>
</organism>
<evidence type="ECO:0000259" key="1">
    <source>
        <dbReference type="Pfam" id="PF10026"/>
    </source>
</evidence>
<dbReference type="AlphaFoldDB" id="A0A1F5ZGM0"/>
<name>A0A1F5ZGM0_9BACT</name>